<dbReference type="GO" id="GO:0004497">
    <property type="term" value="F:monooxygenase activity"/>
    <property type="evidence" value="ECO:0007669"/>
    <property type="project" value="UniProtKB-KW"/>
</dbReference>
<gene>
    <name evidence="1" type="ORF">QFZ36_002570</name>
</gene>
<name>A0ABU0PM22_9MICC</name>
<organism evidence="1 2">
    <name type="scientific">Pseudarthrobacter siccitolerans</name>
    <dbReference type="NCBI Taxonomy" id="861266"/>
    <lineage>
        <taxon>Bacteria</taxon>
        <taxon>Bacillati</taxon>
        <taxon>Actinomycetota</taxon>
        <taxon>Actinomycetes</taxon>
        <taxon>Micrococcales</taxon>
        <taxon>Micrococcaceae</taxon>
        <taxon>Pseudarthrobacter</taxon>
    </lineage>
</organism>
<keyword evidence="1" id="KW-0560">Oxidoreductase</keyword>
<dbReference type="Proteomes" id="UP001236806">
    <property type="component" value="Unassembled WGS sequence"/>
</dbReference>
<sequence length="115" mass="12935">MDLRTLKGVRLPKPEAQMPALLIARFRGDVEELTRAYDRAHKVIMEAGGPPGELRHHCAVDDDSLYLIGVWESEELLGTRFTSERFQRILAEAGFPSTDDAEVTILRLHAIEPPL</sequence>
<keyword evidence="2" id="KW-1185">Reference proteome</keyword>
<keyword evidence="1" id="KW-0503">Monooxygenase</keyword>
<proteinExistence type="predicted"/>
<evidence type="ECO:0000313" key="1">
    <source>
        <dbReference type="EMBL" id="MDQ0675009.1"/>
    </source>
</evidence>
<reference evidence="1 2" key="1">
    <citation type="submission" date="2023-07" db="EMBL/GenBank/DDBJ databases">
        <title>Comparative genomics of wheat-associated soil bacteria to identify genetic determinants of phenazine resistance.</title>
        <authorList>
            <person name="Mouncey N."/>
        </authorList>
    </citation>
    <scope>NUCLEOTIDE SEQUENCE [LARGE SCALE GENOMIC DNA]</scope>
    <source>
        <strain evidence="1 2">W1I3</strain>
    </source>
</reference>
<evidence type="ECO:0000313" key="2">
    <source>
        <dbReference type="Proteomes" id="UP001236806"/>
    </source>
</evidence>
<dbReference type="EMBL" id="JAUSXB010000001">
    <property type="protein sequence ID" value="MDQ0675009.1"/>
    <property type="molecule type" value="Genomic_DNA"/>
</dbReference>
<dbReference type="RefSeq" id="WP_306636967.1">
    <property type="nucleotide sequence ID" value="NZ_JAUSXB010000001.1"/>
</dbReference>
<comment type="caution">
    <text evidence="1">The sequence shown here is derived from an EMBL/GenBank/DDBJ whole genome shotgun (WGS) entry which is preliminary data.</text>
</comment>
<protein>
    <submittedName>
        <fullName evidence="1">Quinol monooxygenase YgiN</fullName>
    </submittedName>
</protein>
<accession>A0ABU0PM22</accession>